<keyword evidence="3" id="KW-0808">Transferase</keyword>
<reference evidence="9" key="2">
    <citation type="submission" date="2023-01" db="EMBL/GenBank/DDBJ databases">
        <title>Draft genome sequence of Algimonas ampicilliniresistens strain NBRC 108219.</title>
        <authorList>
            <person name="Sun Q."/>
            <person name="Mori K."/>
        </authorList>
    </citation>
    <scope>NUCLEOTIDE SEQUENCE</scope>
    <source>
        <strain evidence="9">NBRC 108219</strain>
    </source>
</reference>
<accession>A0ABQ5VAU9</accession>
<dbReference type="InterPro" id="IPR002477">
    <property type="entry name" value="Peptidoglycan-bd-like"/>
</dbReference>
<keyword evidence="4 7" id="KW-0133">Cell shape</keyword>
<dbReference type="InterPro" id="IPR036365">
    <property type="entry name" value="PGBD-like_sf"/>
</dbReference>
<keyword evidence="10" id="KW-1185">Reference proteome</keyword>
<evidence type="ECO:0000256" key="3">
    <source>
        <dbReference type="ARBA" id="ARBA00022679"/>
    </source>
</evidence>
<evidence type="ECO:0000313" key="9">
    <source>
        <dbReference type="EMBL" id="GLQ23810.1"/>
    </source>
</evidence>
<dbReference type="InterPro" id="IPR052905">
    <property type="entry name" value="LD-transpeptidase_YkuD-like"/>
</dbReference>
<dbReference type="InterPro" id="IPR045380">
    <property type="entry name" value="LD_TPept_scaffold_dom"/>
</dbReference>
<evidence type="ECO:0000256" key="4">
    <source>
        <dbReference type="ARBA" id="ARBA00022960"/>
    </source>
</evidence>
<sequence>MTHANSTQTPKARTQGLKLLATSTIALSTVLFAVPMANAEMHSPVKRADGPTKLVTSLMGQPKGSAIAAEIEDRVMEGRIDETLGDKVSPGAKAAARQAYAQGVFAPLWTREAAEKLMLANPTCQENGFDSGFTDDELRAAIDDRFTGDAGQRASGDLKLTATWLVIASRMSGGLSDEGGMVRSTDARPTRSDLVTALRDAGQSDPIKAMERFSSLSPQYDMLKDALKHYRQHAANGGWMKIRDGKDMLEPGMDDPRVPALRERLKAESCFNPSPLKWQYASLDLDMGFAPTVYDDELVDQVKAFQAAHGLEQDGVLGPATLAALNESVESKIDRIQRSMNHWRKNANLGERHVWVNIPSYRVEGWNNGVREITMDTIVGKKRTPSNAFSDEIEYIVVNPKWFLPIGLFKRQKLRKLRKDPGYAARHNYVVYDRATRAKVNPYDIDWTEPGISRKIQMVQTPGPHNALGQLKIIFPNKHSIYLHDTPDRHLFERDVRALSSGCIRLQDPVAMANWLTDGDEGVSTEVFNTTLESRERERFYLDRHVQVHLTYLPAVVSPEGRVEFPADIYQQFKKPTLANGTYSDDIRPEDDSNDLLVETYDESGHRTDTLQ</sequence>
<feature type="domain" description="L,D-TPase catalytic" evidence="8">
    <location>
        <begin position="352"/>
        <end position="528"/>
    </location>
</feature>
<dbReference type="PANTHER" id="PTHR41533:SF2">
    <property type="entry name" value="BLR7131 PROTEIN"/>
    <property type="match status" value="1"/>
</dbReference>
<evidence type="ECO:0000256" key="6">
    <source>
        <dbReference type="ARBA" id="ARBA00023316"/>
    </source>
</evidence>
<dbReference type="Pfam" id="PF20142">
    <property type="entry name" value="Scaffold"/>
    <property type="match status" value="1"/>
</dbReference>
<dbReference type="RefSeq" id="WP_284389612.1">
    <property type="nucleotide sequence ID" value="NZ_BSNK01000002.1"/>
</dbReference>
<comment type="pathway">
    <text evidence="1 7">Cell wall biogenesis; peptidoglycan biosynthesis.</text>
</comment>
<evidence type="ECO:0000256" key="5">
    <source>
        <dbReference type="ARBA" id="ARBA00022984"/>
    </source>
</evidence>
<dbReference type="Gene3D" id="1.10.101.10">
    <property type="entry name" value="PGBD-like superfamily/PGBD"/>
    <property type="match status" value="1"/>
</dbReference>
<dbReference type="InterPro" id="IPR038063">
    <property type="entry name" value="Transpep_catalytic_dom"/>
</dbReference>
<dbReference type="PROSITE" id="PS52029">
    <property type="entry name" value="LD_TPASE"/>
    <property type="match status" value="1"/>
</dbReference>
<comment type="similarity">
    <text evidence="2">Belongs to the YkuD family.</text>
</comment>
<dbReference type="EMBL" id="BSNK01000002">
    <property type="protein sequence ID" value="GLQ23810.1"/>
    <property type="molecule type" value="Genomic_DNA"/>
</dbReference>
<dbReference type="Gene3D" id="2.40.440.10">
    <property type="entry name" value="L,D-transpeptidase catalytic domain-like"/>
    <property type="match status" value="1"/>
</dbReference>
<organism evidence="9 10">
    <name type="scientific">Algimonas ampicilliniresistens</name>
    <dbReference type="NCBI Taxonomy" id="1298735"/>
    <lineage>
        <taxon>Bacteria</taxon>
        <taxon>Pseudomonadati</taxon>
        <taxon>Pseudomonadota</taxon>
        <taxon>Alphaproteobacteria</taxon>
        <taxon>Maricaulales</taxon>
        <taxon>Robiginitomaculaceae</taxon>
        <taxon>Algimonas</taxon>
    </lineage>
</organism>
<evidence type="ECO:0000256" key="2">
    <source>
        <dbReference type="ARBA" id="ARBA00005992"/>
    </source>
</evidence>
<gene>
    <name evidence="9" type="ORF">GCM10007853_16840</name>
</gene>
<dbReference type="CDD" id="cd16913">
    <property type="entry name" value="YkuD_like"/>
    <property type="match status" value="1"/>
</dbReference>
<evidence type="ECO:0000256" key="1">
    <source>
        <dbReference type="ARBA" id="ARBA00004752"/>
    </source>
</evidence>
<dbReference type="SUPFAM" id="SSF141523">
    <property type="entry name" value="L,D-transpeptidase catalytic domain-like"/>
    <property type="match status" value="1"/>
</dbReference>
<dbReference type="Pfam" id="PF03734">
    <property type="entry name" value="YkuD"/>
    <property type="match status" value="1"/>
</dbReference>
<dbReference type="Pfam" id="PF01471">
    <property type="entry name" value="PG_binding_1"/>
    <property type="match status" value="1"/>
</dbReference>
<comment type="caution">
    <text evidence="9">The sequence shown here is derived from an EMBL/GenBank/DDBJ whole genome shotgun (WGS) entry which is preliminary data.</text>
</comment>
<proteinExistence type="inferred from homology"/>
<keyword evidence="6 7" id="KW-0961">Cell wall biogenesis/degradation</keyword>
<dbReference type="Proteomes" id="UP001161391">
    <property type="component" value="Unassembled WGS sequence"/>
</dbReference>
<dbReference type="SUPFAM" id="SSF47090">
    <property type="entry name" value="PGBD-like"/>
    <property type="match status" value="1"/>
</dbReference>
<feature type="active site" description="Proton donor/acceptor" evidence="7">
    <location>
        <position position="484"/>
    </location>
</feature>
<feature type="active site" description="Nucleophile" evidence="7">
    <location>
        <position position="503"/>
    </location>
</feature>
<dbReference type="PANTHER" id="PTHR41533">
    <property type="entry name" value="L,D-TRANSPEPTIDASE HI_1667-RELATED"/>
    <property type="match status" value="1"/>
</dbReference>
<keyword evidence="5 7" id="KW-0573">Peptidoglycan synthesis</keyword>
<evidence type="ECO:0000256" key="7">
    <source>
        <dbReference type="PROSITE-ProRule" id="PRU01373"/>
    </source>
</evidence>
<protein>
    <recommendedName>
        <fullName evidence="8">L,D-TPase catalytic domain-containing protein</fullName>
    </recommendedName>
</protein>
<name>A0ABQ5VAU9_9PROT</name>
<reference evidence="9" key="1">
    <citation type="journal article" date="2014" name="Int. J. Syst. Evol. Microbiol.">
        <title>Complete genome of a new Firmicutes species belonging to the dominant human colonic microbiota ('Ruminococcus bicirculans') reveals two chromosomes and a selective capacity to utilize plant glucans.</title>
        <authorList>
            <consortium name="NISC Comparative Sequencing Program"/>
            <person name="Wegmann U."/>
            <person name="Louis P."/>
            <person name="Goesmann A."/>
            <person name="Henrissat B."/>
            <person name="Duncan S.H."/>
            <person name="Flint H.J."/>
        </authorList>
    </citation>
    <scope>NUCLEOTIDE SEQUENCE</scope>
    <source>
        <strain evidence="9">NBRC 108219</strain>
    </source>
</reference>
<dbReference type="InterPro" id="IPR036366">
    <property type="entry name" value="PGBDSf"/>
</dbReference>
<evidence type="ECO:0000313" key="10">
    <source>
        <dbReference type="Proteomes" id="UP001161391"/>
    </source>
</evidence>
<dbReference type="InterPro" id="IPR005490">
    <property type="entry name" value="LD_TPept_cat_dom"/>
</dbReference>
<evidence type="ECO:0000259" key="8">
    <source>
        <dbReference type="PROSITE" id="PS52029"/>
    </source>
</evidence>